<reference evidence="3" key="1">
    <citation type="submission" date="2021-01" db="EMBL/GenBank/DDBJ databases">
        <title>Caligus Genome Assembly.</title>
        <authorList>
            <person name="Gallardo-Escarate C."/>
        </authorList>
    </citation>
    <scope>NUCLEOTIDE SEQUENCE [LARGE SCALE GENOMIC DNA]</scope>
</reference>
<dbReference type="EMBL" id="CP045893">
    <property type="protein sequence ID" value="QQP53760.1"/>
    <property type="molecule type" value="Genomic_DNA"/>
</dbReference>
<accession>A0A7T8KD85</accession>
<proteinExistence type="predicted"/>
<keyword evidence="3" id="KW-1185">Reference proteome</keyword>
<feature type="region of interest" description="Disordered" evidence="1">
    <location>
        <begin position="26"/>
        <end position="65"/>
    </location>
</feature>
<feature type="non-terminal residue" evidence="2">
    <location>
        <position position="65"/>
    </location>
</feature>
<evidence type="ECO:0000313" key="2">
    <source>
        <dbReference type="EMBL" id="QQP53760.1"/>
    </source>
</evidence>
<dbReference type="Proteomes" id="UP000595437">
    <property type="component" value="Chromosome 4"/>
</dbReference>
<evidence type="ECO:0000313" key="3">
    <source>
        <dbReference type="Proteomes" id="UP000595437"/>
    </source>
</evidence>
<sequence length="65" mass="7391">MERYLRDEPSLIKVRSQDPWDIFHSSEGLSQLLNPRSDDSEEEERSSESDSQPVRDSSTGIPGVL</sequence>
<feature type="compositionally biased region" description="Polar residues" evidence="1">
    <location>
        <begin position="52"/>
        <end position="65"/>
    </location>
</feature>
<dbReference type="AlphaFoldDB" id="A0A7T8KD85"/>
<name>A0A7T8KD85_CALRO</name>
<organism evidence="2 3">
    <name type="scientific">Caligus rogercresseyi</name>
    <name type="common">Sea louse</name>
    <dbReference type="NCBI Taxonomy" id="217165"/>
    <lineage>
        <taxon>Eukaryota</taxon>
        <taxon>Metazoa</taxon>
        <taxon>Ecdysozoa</taxon>
        <taxon>Arthropoda</taxon>
        <taxon>Crustacea</taxon>
        <taxon>Multicrustacea</taxon>
        <taxon>Hexanauplia</taxon>
        <taxon>Copepoda</taxon>
        <taxon>Siphonostomatoida</taxon>
        <taxon>Caligidae</taxon>
        <taxon>Caligus</taxon>
    </lineage>
</organism>
<gene>
    <name evidence="2" type="ORF">FKW44_006352</name>
</gene>
<protein>
    <submittedName>
        <fullName evidence="2">Krueppellike factor 7like</fullName>
    </submittedName>
</protein>
<evidence type="ECO:0000256" key="1">
    <source>
        <dbReference type="SAM" id="MobiDB-lite"/>
    </source>
</evidence>